<feature type="domain" description="MRG" evidence="1">
    <location>
        <begin position="227"/>
        <end position="384"/>
    </location>
</feature>
<proteinExistence type="predicted"/>
<comment type="caution">
    <text evidence="2">The sequence shown here is derived from an EMBL/GenBank/DDBJ whole genome shotgun (WGS) entry which is preliminary data.</text>
</comment>
<reference evidence="2 3" key="1">
    <citation type="journal article" date="2015" name="Mol. Biochem. Parasitol.">
        <title>Identification of polymorphic genes for use in assemblage B genotyping assays through comparative genomics of multiple assemblage B Giardia duodenalis isolates.</title>
        <authorList>
            <person name="Wielinga C."/>
            <person name="Thompson R.C."/>
            <person name="Monis P."/>
            <person name="Ryan U."/>
        </authorList>
    </citation>
    <scope>NUCLEOTIDE SEQUENCE [LARGE SCALE GENOMIC DNA]</scope>
    <source>
        <strain evidence="2 3">BAH15c1</strain>
    </source>
</reference>
<dbReference type="Pfam" id="PF05712">
    <property type="entry name" value="MRG"/>
    <property type="match status" value="1"/>
</dbReference>
<evidence type="ECO:0000259" key="1">
    <source>
        <dbReference type="Pfam" id="PF05712"/>
    </source>
</evidence>
<dbReference type="OrthoDB" id="124855at2759"/>
<dbReference type="AlphaFoldDB" id="A0A132NPX6"/>
<dbReference type="EMBL" id="JXTI01000133">
    <property type="protein sequence ID" value="KWX12144.1"/>
    <property type="molecule type" value="Genomic_DNA"/>
</dbReference>
<evidence type="ECO:0000313" key="3">
    <source>
        <dbReference type="Proteomes" id="UP000070089"/>
    </source>
</evidence>
<dbReference type="Proteomes" id="UP000070089">
    <property type="component" value="Unassembled WGS sequence"/>
</dbReference>
<organism evidence="2 3">
    <name type="scientific">Giardia duodenalis assemblage B</name>
    <dbReference type="NCBI Taxonomy" id="1394984"/>
    <lineage>
        <taxon>Eukaryota</taxon>
        <taxon>Metamonada</taxon>
        <taxon>Diplomonadida</taxon>
        <taxon>Hexamitidae</taxon>
        <taxon>Giardiinae</taxon>
        <taxon>Giardia</taxon>
    </lineage>
</organism>
<sequence>MNVGDHAILQRGKIYYHIVIEEIDSKQSISVRWFGYDRLFDVHSGELNEFRIEFLLAHPVMYSKMSRKFVARVLKSVEYQTNGKTLVYFKGETMPASVFRKLSQEQRDAMPLQGEVDYSALSPDQAVNIFFIKPTTLPYSRTTMGQSSFSYESIRRETWTAMVQPGDFVAKSNQVMGNGTALDLDCNNKTSIILPLEVSHVLIQRTAKLNKLEYYHIHPECNGAELMPTDLLRRLIFSEYMCRQKKVLKLPVRYSITAIMDLFRTDPLDNSSIEPSKLLLRSLFESTVLKQFAAMYTDGSLFYEHEEPLLYFCMDAQGVDQLHSSRNVSALDIFGADHLLRVLIQFPDRLKEMNTEINYLLSRFLLLLDYLAEHQYFFAEASDYCGPQHHGDQDLKAKVKG</sequence>
<name>A0A132NPX6_GIAIN</name>
<dbReference type="VEuPathDB" id="GiardiaDB:QR46_3874"/>
<gene>
    <name evidence="2" type="ORF">QR46_3874</name>
</gene>
<accession>A0A132NPX6</accession>
<dbReference type="InterPro" id="IPR026541">
    <property type="entry name" value="MRG_dom"/>
</dbReference>
<dbReference type="PROSITE" id="PS51640">
    <property type="entry name" value="MRG"/>
    <property type="match status" value="1"/>
</dbReference>
<dbReference type="Gene3D" id="1.10.274.30">
    <property type="entry name" value="MRG domain"/>
    <property type="match status" value="1"/>
</dbReference>
<protein>
    <recommendedName>
        <fullName evidence="1">MRG domain-containing protein</fullName>
    </recommendedName>
</protein>
<evidence type="ECO:0000313" key="2">
    <source>
        <dbReference type="EMBL" id="KWX12144.1"/>
    </source>
</evidence>
<dbReference type="InterPro" id="IPR038217">
    <property type="entry name" value="MRG_C_sf"/>
</dbReference>